<dbReference type="EMBL" id="AXZF01000018">
    <property type="protein sequence ID" value="ERT69586.1"/>
    <property type="molecule type" value="Genomic_DNA"/>
</dbReference>
<organism evidence="2 3">
    <name type="scientific">Cetobacterium somerae ATCC BAA-474</name>
    <dbReference type="NCBI Taxonomy" id="1319815"/>
    <lineage>
        <taxon>Bacteria</taxon>
        <taxon>Fusobacteriati</taxon>
        <taxon>Fusobacteriota</taxon>
        <taxon>Fusobacteriia</taxon>
        <taxon>Fusobacteriales</taxon>
        <taxon>Fusobacteriaceae</taxon>
        <taxon>Cetobacterium</taxon>
    </lineage>
</organism>
<sequence>MSNYIKSNQKNKEFLENNEEKLLKYIDKKGEYYLNIFKGPKNKTNFCALFLGPLWMGYRQMYFETFIIGCCVTLLGFLAMMYEFFSLTAISTSTIRGLNYALMGLIGFFGNYIYFLSLKRRITKGDEKIGVSKIGILYGFILGVLMPMAIAGATGVILMLLLGD</sequence>
<feature type="transmembrane region" description="Helical" evidence="1">
    <location>
        <begin position="97"/>
        <end position="115"/>
    </location>
</feature>
<keyword evidence="1" id="KW-0472">Membrane</keyword>
<dbReference type="eggNOG" id="ENOG5033CRT">
    <property type="taxonomic scope" value="Bacteria"/>
</dbReference>
<evidence type="ECO:0000313" key="2">
    <source>
        <dbReference type="EMBL" id="ERT69586.1"/>
    </source>
</evidence>
<evidence type="ECO:0000313" key="3">
    <source>
        <dbReference type="Proteomes" id="UP000017081"/>
    </source>
</evidence>
<evidence type="ECO:0008006" key="4">
    <source>
        <dbReference type="Google" id="ProtNLM"/>
    </source>
</evidence>
<keyword evidence="1" id="KW-1133">Transmembrane helix</keyword>
<evidence type="ECO:0000256" key="1">
    <source>
        <dbReference type="SAM" id="Phobius"/>
    </source>
</evidence>
<protein>
    <recommendedName>
        <fullName evidence="4">DUF2628 domain-containing protein</fullName>
    </recommendedName>
</protein>
<dbReference type="Pfam" id="PF10947">
    <property type="entry name" value="DUF2628"/>
    <property type="match status" value="1"/>
</dbReference>
<dbReference type="Proteomes" id="UP000017081">
    <property type="component" value="Unassembled WGS sequence"/>
</dbReference>
<feature type="transmembrane region" description="Helical" evidence="1">
    <location>
        <begin position="66"/>
        <end position="85"/>
    </location>
</feature>
<feature type="transmembrane region" description="Helical" evidence="1">
    <location>
        <begin position="136"/>
        <end position="162"/>
    </location>
</feature>
<reference evidence="2 3" key="1">
    <citation type="submission" date="2013-08" db="EMBL/GenBank/DDBJ databases">
        <authorList>
            <person name="Weinstock G."/>
            <person name="Sodergren E."/>
            <person name="Wylie T."/>
            <person name="Fulton L."/>
            <person name="Fulton R."/>
            <person name="Fronick C."/>
            <person name="O'Laughlin M."/>
            <person name="Godfrey J."/>
            <person name="Miner T."/>
            <person name="Herter B."/>
            <person name="Appelbaum E."/>
            <person name="Cordes M."/>
            <person name="Lek S."/>
            <person name="Wollam A."/>
            <person name="Pepin K.H."/>
            <person name="Palsikar V.B."/>
            <person name="Mitreva M."/>
            <person name="Wilson R.K."/>
        </authorList>
    </citation>
    <scope>NUCLEOTIDE SEQUENCE [LARGE SCALE GENOMIC DNA]</scope>
    <source>
        <strain evidence="2 3">ATCC BAA-474</strain>
    </source>
</reference>
<dbReference type="InterPro" id="IPR024399">
    <property type="entry name" value="DUF2628"/>
</dbReference>
<name>U7VDJ8_9FUSO</name>
<keyword evidence="3" id="KW-1185">Reference proteome</keyword>
<dbReference type="STRING" id="1319815.HMPREF0202_00514"/>
<comment type="caution">
    <text evidence="2">The sequence shown here is derived from an EMBL/GenBank/DDBJ whole genome shotgun (WGS) entry which is preliminary data.</text>
</comment>
<accession>U7VDJ8</accession>
<dbReference type="RefSeq" id="WP_023050061.1">
    <property type="nucleotide sequence ID" value="NZ_CP173060.2"/>
</dbReference>
<proteinExistence type="predicted"/>
<dbReference type="HOGENOM" id="CLU_1616046_0_0_0"/>
<dbReference type="AlphaFoldDB" id="U7VDJ8"/>
<gene>
    <name evidence="2" type="ORF">HMPREF0202_00514</name>
</gene>
<keyword evidence="1" id="KW-0812">Transmembrane</keyword>